<proteinExistence type="predicted"/>
<evidence type="ECO:0000256" key="1">
    <source>
        <dbReference type="SAM" id="MobiDB-lite"/>
    </source>
</evidence>
<name>A0A409VGP3_9AGAR</name>
<protein>
    <submittedName>
        <fullName evidence="2">Uncharacterized protein</fullName>
    </submittedName>
</protein>
<dbReference type="InParanoid" id="A0A409VGP3"/>
<gene>
    <name evidence="2" type="ORF">CVT24_011507</name>
</gene>
<dbReference type="Proteomes" id="UP000284842">
    <property type="component" value="Unassembled WGS sequence"/>
</dbReference>
<dbReference type="AlphaFoldDB" id="A0A409VGP3"/>
<evidence type="ECO:0000313" key="3">
    <source>
        <dbReference type="Proteomes" id="UP000284842"/>
    </source>
</evidence>
<reference evidence="2 3" key="1">
    <citation type="journal article" date="2018" name="Evol. Lett.">
        <title>Horizontal gene cluster transfer increased hallucinogenic mushroom diversity.</title>
        <authorList>
            <person name="Reynolds H.T."/>
            <person name="Vijayakumar V."/>
            <person name="Gluck-Thaler E."/>
            <person name="Korotkin H.B."/>
            <person name="Matheny P.B."/>
            <person name="Slot J.C."/>
        </authorList>
    </citation>
    <scope>NUCLEOTIDE SEQUENCE [LARGE SCALE GENOMIC DNA]</scope>
    <source>
        <strain evidence="2 3">2629</strain>
    </source>
</reference>
<sequence length="152" mass="17016">MTRKKNQSKTQKIIHSAARNAPSASQMLDRGKKDSVQNTGGTTTRPLLRRSSRLAHKDDEDTVPMKVVNSDSAELMSCKSKKGELEGKKNKKKTLGKEEQKKIREHIMAKKAKKAKKIKGGLSSDRDLLESLSRIPTEHKNFINTFLQGFVA</sequence>
<evidence type="ECO:0000313" key="2">
    <source>
        <dbReference type="EMBL" id="PPQ65427.1"/>
    </source>
</evidence>
<dbReference type="EMBL" id="NHTK01006066">
    <property type="protein sequence ID" value="PPQ65427.1"/>
    <property type="molecule type" value="Genomic_DNA"/>
</dbReference>
<feature type="region of interest" description="Disordered" evidence="1">
    <location>
        <begin position="1"/>
        <end position="66"/>
    </location>
</feature>
<comment type="caution">
    <text evidence="2">The sequence shown here is derived from an EMBL/GenBank/DDBJ whole genome shotgun (WGS) entry which is preliminary data.</text>
</comment>
<feature type="region of interest" description="Disordered" evidence="1">
    <location>
        <begin position="80"/>
        <end position="100"/>
    </location>
</feature>
<accession>A0A409VGP3</accession>
<organism evidence="2 3">
    <name type="scientific">Panaeolus cyanescens</name>
    <dbReference type="NCBI Taxonomy" id="181874"/>
    <lineage>
        <taxon>Eukaryota</taxon>
        <taxon>Fungi</taxon>
        <taxon>Dikarya</taxon>
        <taxon>Basidiomycota</taxon>
        <taxon>Agaricomycotina</taxon>
        <taxon>Agaricomycetes</taxon>
        <taxon>Agaricomycetidae</taxon>
        <taxon>Agaricales</taxon>
        <taxon>Agaricineae</taxon>
        <taxon>Galeropsidaceae</taxon>
        <taxon>Panaeolus</taxon>
    </lineage>
</organism>
<keyword evidence="3" id="KW-1185">Reference proteome</keyword>